<reference evidence="1 2" key="1">
    <citation type="submission" date="2019-12" db="EMBL/GenBank/DDBJ databases">
        <title>Complete genome sequence of Microcystis aeruginosa strain FD4.</title>
        <authorList>
            <person name="Urakawa H."/>
        </authorList>
    </citation>
    <scope>NUCLEOTIDE SEQUENCE [LARGE SCALE GENOMIC DNA]</scope>
    <source>
        <strain evidence="1 2">FD4</strain>
    </source>
</reference>
<protein>
    <submittedName>
        <fullName evidence="1">Uncharacterized protein</fullName>
    </submittedName>
</protein>
<dbReference type="EMBL" id="CP046973">
    <property type="protein sequence ID" value="QGZ90552.1"/>
    <property type="molecule type" value="Genomic_DNA"/>
</dbReference>
<name>A0A857D4R4_MICAE</name>
<evidence type="ECO:0000313" key="1">
    <source>
        <dbReference type="EMBL" id="QGZ90552.1"/>
    </source>
</evidence>
<evidence type="ECO:0000313" key="2">
    <source>
        <dbReference type="Proteomes" id="UP000438345"/>
    </source>
</evidence>
<proteinExistence type="predicted"/>
<accession>A0A857D4R4</accession>
<gene>
    <name evidence="1" type="ORF">GQR42_14500</name>
</gene>
<dbReference type="AlphaFoldDB" id="A0A857D4R4"/>
<sequence length="69" mass="7957">MVSELIELRAPCHIDRYFDQIEMQPGYVVTSIDAYEQKYRQRTLSYLEKKAQALGFKTVPHSSTGECVS</sequence>
<organism evidence="1 2">
    <name type="scientific">Microcystis aeruginosa FD4</name>
    <dbReference type="NCBI Taxonomy" id="2686288"/>
    <lineage>
        <taxon>Bacteria</taxon>
        <taxon>Bacillati</taxon>
        <taxon>Cyanobacteriota</taxon>
        <taxon>Cyanophyceae</taxon>
        <taxon>Oscillatoriophycideae</taxon>
        <taxon>Chroococcales</taxon>
        <taxon>Microcystaceae</taxon>
        <taxon>Microcystis</taxon>
    </lineage>
</organism>
<dbReference type="Proteomes" id="UP000438345">
    <property type="component" value="Chromosome"/>
</dbReference>